<reference evidence="4" key="3">
    <citation type="submission" date="2025-09" db="UniProtKB">
        <authorList>
            <consortium name="Ensembl"/>
        </authorList>
    </citation>
    <scope>IDENTIFICATION</scope>
</reference>
<dbReference type="Ensembl" id="ENSNLET00000044153.1">
    <property type="protein sequence ID" value="ENSNLEP00000034618.1"/>
    <property type="gene ID" value="ENSNLEG00000035266.1"/>
</dbReference>
<dbReference type="Proteomes" id="UP000001073">
    <property type="component" value="Chromosome 6"/>
</dbReference>
<dbReference type="AlphaFoldDB" id="A0A2I3GTE6"/>
<reference evidence="4 5" key="1">
    <citation type="submission" date="2012-10" db="EMBL/GenBank/DDBJ databases">
        <authorList>
            <consortium name="Gibbon Genome Sequencing Consortium"/>
        </authorList>
    </citation>
    <scope>NUCLEOTIDE SEQUENCE [LARGE SCALE GENOMIC DNA]</scope>
</reference>
<reference evidence="4" key="2">
    <citation type="submission" date="2025-08" db="UniProtKB">
        <authorList>
            <consortium name="Ensembl"/>
        </authorList>
    </citation>
    <scope>IDENTIFICATION</scope>
</reference>
<dbReference type="InParanoid" id="A0A2I3GTE6"/>
<evidence type="ECO:0000259" key="3">
    <source>
        <dbReference type="Pfam" id="PF08067"/>
    </source>
</evidence>
<evidence type="ECO:0000256" key="1">
    <source>
        <dbReference type="ARBA" id="ARBA00022884"/>
    </source>
</evidence>
<organism evidence="4 5">
    <name type="scientific">Nomascus leucogenys</name>
    <name type="common">Northern white-cheeked gibbon</name>
    <name type="synonym">Hylobates leucogenys</name>
    <dbReference type="NCBI Taxonomy" id="61853"/>
    <lineage>
        <taxon>Eukaryota</taxon>
        <taxon>Metazoa</taxon>
        <taxon>Chordata</taxon>
        <taxon>Craniata</taxon>
        <taxon>Vertebrata</taxon>
        <taxon>Euteleostomi</taxon>
        <taxon>Mammalia</taxon>
        <taxon>Eutheria</taxon>
        <taxon>Euarchontoglires</taxon>
        <taxon>Primates</taxon>
        <taxon>Haplorrhini</taxon>
        <taxon>Catarrhini</taxon>
        <taxon>Hylobatidae</taxon>
        <taxon>Nomascus</taxon>
    </lineage>
</organism>
<feature type="region of interest" description="Disordered" evidence="2">
    <location>
        <begin position="1"/>
        <end position="27"/>
    </location>
</feature>
<dbReference type="InterPro" id="IPR036612">
    <property type="entry name" value="KH_dom_type_1_sf"/>
</dbReference>
<dbReference type="CDD" id="cd22432">
    <property type="entry name" value="KH-I_HNRNPK_rpt1"/>
    <property type="match status" value="1"/>
</dbReference>
<dbReference type="Pfam" id="PF08067">
    <property type="entry name" value="ROKNT"/>
    <property type="match status" value="1"/>
</dbReference>
<evidence type="ECO:0000256" key="2">
    <source>
        <dbReference type="SAM" id="MobiDB-lite"/>
    </source>
</evidence>
<keyword evidence="1" id="KW-0694">RNA-binding</keyword>
<dbReference type="EMBL" id="ADFV01015021">
    <property type="status" value="NOT_ANNOTATED_CDS"/>
    <property type="molecule type" value="Genomic_DNA"/>
</dbReference>
<evidence type="ECO:0000313" key="5">
    <source>
        <dbReference type="Proteomes" id="UP000001073"/>
    </source>
</evidence>
<dbReference type="STRING" id="61853.ENSNLEP00000034618"/>
<keyword evidence="5" id="KW-1185">Reference proteome</keyword>
<dbReference type="GO" id="GO:0003723">
    <property type="term" value="F:RNA binding"/>
    <property type="evidence" value="ECO:0007669"/>
    <property type="project" value="UniProtKB-KW"/>
</dbReference>
<feature type="region of interest" description="Disordered" evidence="2">
    <location>
        <begin position="45"/>
        <end position="87"/>
    </location>
</feature>
<dbReference type="OMA" id="METDGEF"/>
<dbReference type="GeneTree" id="ENSGT00940000166073"/>
<protein>
    <recommendedName>
        <fullName evidence="3">ROK N-terminal domain-containing protein</fullName>
    </recommendedName>
</protein>
<accession>A0A2I3GTE6</accession>
<proteinExistence type="predicted"/>
<evidence type="ECO:0000313" key="4">
    <source>
        <dbReference type="Ensembl" id="ENSNLEP00000034618.1"/>
    </source>
</evidence>
<feature type="domain" description="ROK N-terminal" evidence="3">
    <location>
        <begin position="1"/>
        <end position="31"/>
    </location>
</feature>
<name>A0A2I3GTE6_NOMLE</name>
<dbReference type="InterPro" id="IPR012987">
    <property type="entry name" value="ROK_N"/>
</dbReference>
<dbReference type="SUPFAM" id="SSF54791">
    <property type="entry name" value="Eukaryotic type KH-domain (KH-domain type I)"/>
    <property type="match status" value="1"/>
</dbReference>
<sequence>METEPPEETVPNTEINGDFGKRPAEDMKEEKMVELGILLQSENAGAVTGKGSKSIKALSTDHNASVLVPDSSGPERHAPTAYASLPD</sequence>